<evidence type="ECO:0008006" key="3">
    <source>
        <dbReference type="Google" id="ProtNLM"/>
    </source>
</evidence>
<reference evidence="1 2" key="1">
    <citation type="submission" date="2021-06" db="EMBL/GenBank/DDBJ databases">
        <title>Caerostris extrusa draft genome.</title>
        <authorList>
            <person name="Kono N."/>
            <person name="Arakawa K."/>
        </authorList>
    </citation>
    <scope>NUCLEOTIDE SEQUENCE [LARGE SCALE GENOMIC DNA]</scope>
</reference>
<name>A0AAV4N3V8_CAEEX</name>
<proteinExistence type="predicted"/>
<comment type="caution">
    <text evidence="1">The sequence shown here is derived from an EMBL/GenBank/DDBJ whole genome shotgun (WGS) entry which is preliminary data.</text>
</comment>
<accession>A0AAV4N3V8</accession>
<dbReference type="Proteomes" id="UP001054945">
    <property type="component" value="Unassembled WGS sequence"/>
</dbReference>
<sequence length="85" mass="9337">MVRCDSKYMVKKAMSAFLVFLSSCKSSSSTPPSRAVPFEILSTVSGRAQDVYGKVILESGVMSFQCWSGRCVVYLFGEKGIGFYV</sequence>
<dbReference type="AlphaFoldDB" id="A0AAV4N3V8"/>
<evidence type="ECO:0000313" key="2">
    <source>
        <dbReference type="Proteomes" id="UP001054945"/>
    </source>
</evidence>
<keyword evidence="2" id="KW-1185">Reference proteome</keyword>
<evidence type="ECO:0000313" key="1">
    <source>
        <dbReference type="EMBL" id="GIX78960.1"/>
    </source>
</evidence>
<gene>
    <name evidence="1" type="ORF">CEXT_547621</name>
</gene>
<dbReference type="EMBL" id="BPLR01020452">
    <property type="protein sequence ID" value="GIX78960.1"/>
    <property type="molecule type" value="Genomic_DNA"/>
</dbReference>
<organism evidence="1 2">
    <name type="scientific">Caerostris extrusa</name>
    <name type="common">Bark spider</name>
    <name type="synonym">Caerostris bankana</name>
    <dbReference type="NCBI Taxonomy" id="172846"/>
    <lineage>
        <taxon>Eukaryota</taxon>
        <taxon>Metazoa</taxon>
        <taxon>Ecdysozoa</taxon>
        <taxon>Arthropoda</taxon>
        <taxon>Chelicerata</taxon>
        <taxon>Arachnida</taxon>
        <taxon>Araneae</taxon>
        <taxon>Araneomorphae</taxon>
        <taxon>Entelegynae</taxon>
        <taxon>Araneoidea</taxon>
        <taxon>Araneidae</taxon>
        <taxon>Caerostris</taxon>
    </lineage>
</organism>
<dbReference type="PROSITE" id="PS51257">
    <property type="entry name" value="PROKAR_LIPOPROTEIN"/>
    <property type="match status" value="1"/>
</dbReference>
<protein>
    <recommendedName>
        <fullName evidence="3">Lipoprotein</fullName>
    </recommendedName>
</protein>